<protein>
    <submittedName>
        <fullName evidence="1">Uncharacterized protein</fullName>
    </submittedName>
</protein>
<dbReference type="EMBL" id="CAWUFR010000204">
    <property type="protein sequence ID" value="CAK6972535.1"/>
    <property type="molecule type" value="Genomic_DNA"/>
</dbReference>
<organism evidence="1 2">
    <name type="scientific">Scomber scombrus</name>
    <name type="common">Atlantic mackerel</name>
    <name type="synonym">Scomber vernalis</name>
    <dbReference type="NCBI Taxonomy" id="13677"/>
    <lineage>
        <taxon>Eukaryota</taxon>
        <taxon>Metazoa</taxon>
        <taxon>Chordata</taxon>
        <taxon>Craniata</taxon>
        <taxon>Vertebrata</taxon>
        <taxon>Euteleostomi</taxon>
        <taxon>Actinopterygii</taxon>
        <taxon>Neopterygii</taxon>
        <taxon>Teleostei</taxon>
        <taxon>Neoteleostei</taxon>
        <taxon>Acanthomorphata</taxon>
        <taxon>Pelagiaria</taxon>
        <taxon>Scombriformes</taxon>
        <taxon>Scombridae</taxon>
        <taxon>Scomber</taxon>
    </lineage>
</organism>
<keyword evidence="2" id="KW-1185">Reference proteome</keyword>
<comment type="caution">
    <text evidence="1">The sequence shown here is derived from an EMBL/GenBank/DDBJ whole genome shotgun (WGS) entry which is preliminary data.</text>
</comment>
<proteinExistence type="predicted"/>
<evidence type="ECO:0000313" key="1">
    <source>
        <dbReference type="EMBL" id="CAK6972535.1"/>
    </source>
</evidence>
<accession>A0AAV1PMR1</accession>
<name>A0AAV1PMR1_SCOSC</name>
<dbReference type="Proteomes" id="UP001314229">
    <property type="component" value="Unassembled WGS sequence"/>
</dbReference>
<evidence type="ECO:0000313" key="2">
    <source>
        <dbReference type="Proteomes" id="UP001314229"/>
    </source>
</evidence>
<reference evidence="1 2" key="1">
    <citation type="submission" date="2024-01" db="EMBL/GenBank/DDBJ databases">
        <authorList>
            <person name="Alioto T."/>
            <person name="Alioto T."/>
            <person name="Gomez Garrido J."/>
        </authorList>
    </citation>
    <scope>NUCLEOTIDE SEQUENCE [LARGE SCALE GENOMIC DNA]</scope>
</reference>
<sequence length="71" mass="7913">MNLDRRRLDKTCSSNAPLLPALHPTPELKMTIRSDFQPTDTNSSLFSPFSCCLDCGYITTLSGESLAHHRC</sequence>
<gene>
    <name evidence="1" type="ORF">FSCOSCO3_A034852</name>
</gene>
<dbReference type="AlphaFoldDB" id="A0AAV1PMR1"/>